<accession>A0A0D8XNI6</accession>
<dbReference type="STRING" id="29172.A0A0D8XNI6"/>
<dbReference type="PANTHER" id="PTHR10110">
    <property type="entry name" value="SODIUM/HYDROGEN EXCHANGER"/>
    <property type="match status" value="1"/>
</dbReference>
<evidence type="ECO:0000313" key="13">
    <source>
        <dbReference type="Proteomes" id="UP000053766"/>
    </source>
</evidence>
<evidence type="ECO:0000256" key="8">
    <source>
        <dbReference type="ARBA" id="ARBA00023136"/>
    </source>
</evidence>
<feature type="transmembrane region" description="Helical" evidence="10">
    <location>
        <begin position="340"/>
        <end position="364"/>
    </location>
</feature>
<evidence type="ECO:0000256" key="10">
    <source>
        <dbReference type="SAM" id="Phobius"/>
    </source>
</evidence>
<evidence type="ECO:0000313" key="12">
    <source>
        <dbReference type="EMBL" id="KJH43941.1"/>
    </source>
</evidence>
<keyword evidence="9" id="KW-0739">Sodium transport</keyword>
<proteinExistence type="predicted"/>
<dbReference type="Proteomes" id="UP000053766">
    <property type="component" value="Unassembled WGS sequence"/>
</dbReference>
<dbReference type="InterPro" id="IPR018422">
    <property type="entry name" value="Cation/H_exchanger_CPA1"/>
</dbReference>
<evidence type="ECO:0000256" key="4">
    <source>
        <dbReference type="ARBA" id="ARBA00022692"/>
    </source>
</evidence>
<feature type="transmembrane region" description="Helical" evidence="10">
    <location>
        <begin position="245"/>
        <end position="278"/>
    </location>
</feature>
<gene>
    <name evidence="12" type="ORF">DICVIV_10049</name>
</gene>
<feature type="transmembrane region" description="Helical" evidence="10">
    <location>
        <begin position="101"/>
        <end position="123"/>
    </location>
</feature>
<reference evidence="12 13" key="1">
    <citation type="submission" date="2013-11" db="EMBL/GenBank/DDBJ databases">
        <title>Draft genome of the bovine lungworm Dictyocaulus viviparus.</title>
        <authorList>
            <person name="Mitreva M."/>
        </authorList>
    </citation>
    <scope>NUCLEOTIDE SEQUENCE [LARGE SCALE GENOMIC DNA]</scope>
    <source>
        <strain evidence="12 13">HannoverDv2000</strain>
    </source>
</reference>
<dbReference type="EMBL" id="KN716514">
    <property type="protein sequence ID" value="KJH43941.1"/>
    <property type="molecule type" value="Genomic_DNA"/>
</dbReference>
<keyword evidence="7" id="KW-0406">Ion transport</keyword>
<organism evidence="12 13">
    <name type="scientific">Dictyocaulus viviparus</name>
    <name type="common">Bovine lungworm</name>
    <dbReference type="NCBI Taxonomy" id="29172"/>
    <lineage>
        <taxon>Eukaryota</taxon>
        <taxon>Metazoa</taxon>
        <taxon>Ecdysozoa</taxon>
        <taxon>Nematoda</taxon>
        <taxon>Chromadorea</taxon>
        <taxon>Rhabditida</taxon>
        <taxon>Rhabditina</taxon>
        <taxon>Rhabditomorpha</taxon>
        <taxon>Strongyloidea</taxon>
        <taxon>Metastrongylidae</taxon>
        <taxon>Dictyocaulus</taxon>
    </lineage>
</organism>
<keyword evidence="5 10" id="KW-1133">Transmembrane helix</keyword>
<feature type="transmembrane region" description="Helical" evidence="10">
    <location>
        <begin position="178"/>
        <end position="196"/>
    </location>
</feature>
<name>A0A0D8XNI6_DICVI</name>
<feature type="transmembrane region" description="Helical" evidence="10">
    <location>
        <begin position="437"/>
        <end position="455"/>
    </location>
</feature>
<dbReference type="AlphaFoldDB" id="A0A0D8XNI6"/>
<keyword evidence="6" id="KW-0915">Sodium</keyword>
<feature type="transmembrane region" description="Helical" evidence="10">
    <location>
        <begin position="298"/>
        <end position="319"/>
    </location>
</feature>
<feature type="transmembrane region" description="Helical" evidence="10">
    <location>
        <begin position="6"/>
        <end position="24"/>
    </location>
</feature>
<feature type="transmembrane region" description="Helical" evidence="10">
    <location>
        <begin position="384"/>
        <end position="402"/>
    </location>
</feature>
<feature type="transmembrane region" description="Helical" evidence="10">
    <location>
        <begin position="36"/>
        <end position="56"/>
    </location>
</feature>
<reference evidence="13" key="2">
    <citation type="journal article" date="2016" name="Sci. Rep.">
        <title>Dictyocaulus viviparus genome, variome and transcriptome elucidate lungworm biology and support future intervention.</title>
        <authorList>
            <person name="McNulty S.N."/>
            <person name="Strube C."/>
            <person name="Rosa B.A."/>
            <person name="Martin J.C."/>
            <person name="Tyagi R."/>
            <person name="Choi Y.J."/>
            <person name="Wang Q."/>
            <person name="Hallsworth Pepin K."/>
            <person name="Zhang X."/>
            <person name="Ozersky P."/>
            <person name="Wilson R.K."/>
            <person name="Sternberg P.W."/>
            <person name="Gasser R.B."/>
            <person name="Mitreva M."/>
        </authorList>
    </citation>
    <scope>NUCLEOTIDE SEQUENCE [LARGE SCALE GENOMIC DNA]</scope>
    <source>
        <strain evidence="13">HannoverDv2000</strain>
    </source>
</reference>
<comment type="subcellular location">
    <subcellularLocation>
        <location evidence="1">Cell membrane</location>
        <topology evidence="1">Multi-pass membrane protein</topology>
    </subcellularLocation>
</comment>
<dbReference type="PANTHER" id="PTHR10110:SF86">
    <property type="entry name" value="SODIUM_HYDROGEN EXCHANGER 7"/>
    <property type="match status" value="1"/>
</dbReference>
<feature type="transmembrane region" description="Helical" evidence="10">
    <location>
        <begin position="135"/>
        <end position="157"/>
    </location>
</feature>
<dbReference type="GO" id="GO:0051453">
    <property type="term" value="P:regulation of intracellular pH"/>
    <property type="evidence" value="ECO:0007669"/>
    <property type="project" value="TreeGrafter"/>
</dbReference>
<dbReference type="GO" id="GO:0015386">
    <property type="term" value="F:potassium:proton antiporter activity"/>
    <property type="evidence" value="ECO:0007669"/>
    <property type="project" value="TreeGrafter"/>
</dbReference>
<evidence type="ECO:0000256" key="2">
    <source>
        <dbReference type="ARBA" id="ARBA00022448"/>
    </source>
</evidence>
<protein>
    <submittedName>
        <fullName evidence="12">Transporter, CPA2 family</fullName>
    </submittedName>
</protein>
<keyword evidence="13" id="KW-1185">Reference proteome</keyword>
<keyword evidence="3" id="KW-1003">Cell membrane</keyword>
<evidence type="ECO:0000256" key="9">
    <source>
        <dbReference type="ARBA" id="ARBA00023201"/>
    </source>
</evidence>
<dbReference type="Gene3D" id="6.10.140.1330">
    <property type="match status" value="1"/>
</dbReference>
<feature type="transmembrane region" description="Helical" evidence="10">
    <location>
        <begin position="208"/>
        <end position="233"/>
    </location>
</feature>
<keyword evidence="8 10" id="KW-0472">Membrane</keyword>
<evidence type="ECO:0000256" key="6">
    <source>
        <dbReference type="ARBA" id="ARBA00023053"/>
    </source>
</evidence>
<dbReference type="GO" id="GO:0015385">
    <property type="term" value="F:sodium:proton antiporter activity"/>
    <property type="evidence" value="ECO:0007669"/>
    <property type="project" value="InterPro"/>
</dbReference>
<evidence type="ECO:0000256" key="3">
    <source>
        <dbReference type="ARBA" id="ARBA00022475"/>
    </source>
</evidence>
<dbReference type="OrthoDB" id="441412at2759"/>
<evidence type="ECO:0000256" key="1">
    <source>
        <dbReference type="ARBA" id="ARBA00004651"/>
    </source>
</evidence>
<dbReference type="InterPro" id="IPR006153">
    <property type="entry name" value="Cation/H_exchanger_TM"/>
</dbReference>
<keyword evidence="2" id="KW-0813">Transport</keyword>
<feature type="domain" description="Cation/H+ exchanger transmembrane" evidence="11">
    <location>
        <begin position="19"/>
        <end position="403"/>
    </location>
</feature>
<dbReference type="GO" id="GO:0098719">
    <property type="term" value="P:sodium ion import across plasma membrane"/>
    <property type="evidence" value="ECO:0007669"/>
    <property type="project" value="TreeGrafter"/>
</dbReference>
<evidence type="ECO:0000256" key="7">
    <source>
        <dbReference type="ARBA" id="ARBA00023065"/>
    </source>
</evidence>
<keyword evidence="4 10" id="KW-0812">Transmembrane</keyword>
<dbReference type="GO" id="GO:0005886">
    <property type="term" value="C:plasma membrane"/>
    <property type="evidence" value="ECO:0007669"/>
    <property type="project" value="UniProtKB-SubCell"/>
</dbReference>
<sequence>MLEEFDALVFPVLALIVGLILDEVNKLISFLGIPDSVLQFLIAMCGSTAMNAFLPAEVAINLTERYSWTSMKPETILKMMLPPLLFEASFKINAHMFFAKVYLIVSLTTVVYFETLFIASAFMLPVLVQTQKFKISAVFIFIAIIVATDPVAVVAILEQYNAPHRLRILIEGESLLNDGLALTAYSALVSILQMELDYTDYINVPELVFLLFMNVVISPIMGIIAAKTVSWIVHRLRENKKRQAFILVSVYGIFMLCDKCSGSPALGLCTFGIMLSSYRETIEPETSQVALELWATMGYWANNVIFIFAGFCVGSEIFQKKHINYKRYNNGYLEVDIADLFTFFEGILLAPIPLFARIASVYIFYKYYGMISTQPLPPWSDFALLAYSGLRGALGLILAMELRNKVKFDFLLKFCCTEITIDRNQSFQIPVEMTKKILLLTCSTTFACLVFQLYVDILYESECFIQIREALHTMRFNRSEYVVGSNWHVVKVQLTECLKKHATQMENDMMQPQDDLNPEETIGDENKDNVKNGDVVDARTGFYGILLARVHDSWAHGSISGTTAHIVIAILEHGIDEGQITAEDIEHFLGTFDLNIFEKAMFEISERLFLWICHDTWLNRFAEIGSCPLVSPTKSNNIHYAVSRPFEKFVFIFLIH</sequence>
<evidence type="ECO:0000259" key="11">
    <source>
        <dbReference type="Pfam" id="PF00999"/>
    </source>
</evidence>
<dbReference type="Pfam" id="PF00999">
    <property type="entry name" value="Na_H_Exchanger"/>
    <property type="match status" value="1"/>
</dbReference>
<evidence type="ECO:0000256" key="5">
    <source>
        <dbReference type="ARBA" id="ARBA00022989"/>
    </source>
</evidence>